<dbReference type="RefSeq" id="WP_139985583.1">
    <property type="nucleotide sequence ID" value="NZ_VENP01000002.1"/>
</dbReference>
<dbReference type="AlphaFoldDB" id="A0A5C5BFQ2"/>
<proteinExistence type="predicted"/>
<dbReference type="EMBL" id="VENP01000002">
    <property type="protein sequence ID" value="TNU77022.1"/>
    <property type="molecule type" value="Genomic_DNA"/>
</dbReference>
<accession>A0A5C5BFQ2</accession>
<gene>
    <name evidence="2" type="ORF">FH969_01365</name>
</gene>
<name>A0A5C5BFQ2_9MICO</name>
<evidence type="ECO:0000313" key="3">
    <source>
        <dbReference type="Proteomes" id="UP000313849"/>
    </source>
</evidence>
<dbReference type="Proteomes" id="UP000313849">
    <property type="component" value="Unassembled WGS sequence"/>
</dbReference>
<feature type="region of interest" description="Disordered" evidence="1">
    <location>
        <begin position="16"/>
        <end position="42"/>
    </location>
</feature>
<keyword evidence="3" id="KW-1185">Reference proteome</keyword>
<evidence type="ECO:0000256" key="1">
    <source>
        <dbReference type="SAM" id="MobiDB-lite"/>
    </source>
</evidence>
<sequence>MTMLAVAGCVPFGGDGDGGGQGDGDPTAASAPTAHRSIPPGFIECDGRPPKDGELVADVDLTTLTAPDPPRFHEASGYYEDNPVEGDWTARYWVPDDQQASLDVINLLVYPQMDLGPLTVTCDMISWRDITDRIATYHEINGAEVIEETTQTSVAGLPAVREVVDLPGSGYSYLGYWIFGRGQVAHLYCQWVDDEATIVAGCEDFIGSVTVS</sequence>
<comment type="caution">
    <text evidence="2">The sequence shown here is derived from an EMBL/GenBank/DDBJ whole genome shotgun (WGS) entry which is preliminary data.</text>
</comment>
<dbReference type="OrthoDB" id="5146489at2"/>
<reference evidence="2 3" key="1">
    <citation type="submission" date="2019-06" db="EMBL/GenBank/DDBJ databases">
        <title>Draft genome sequence of Miniimonas arenae KCTC 19750T isolated from sea sand.</title>
        <authorList>
            <person name="Park S.-J."/>
        </authorList>
    </citation>
    <scope>NUCLEOTIDE SEQUENCE [LARGE SCALE GENOMIC DNA]</scope>
    <source>
        <strain evidence="2 3">KCTC 19750</strain>
    </source>
</reference>
<evidence type="ECO:0000313" key="2">
    <source>
        <dbReference type="EMBL" id="TNU77022.1"/>
    </source>
</evidence>
<organism evidence="2 3">
    <name type="scientific">Miniimonas arenae</name>
    <dbReference type="NCBI Taxonomy" id="676201"/>
    <lineage>
        <taxon>Bacteria</taxon>
        <taxon>Bacillati</taxon>
        <taxon>Actinomycetota</taxon>
        <taxon>Actinomycetes</taxon>
        <taxon>Micrococcales</taxon>
        <taxon>Beutenbergiaceae</taxon>
        <taxon>Miniimonas</taxon>
    </lineage>
</organism>
<protein>
    <submittedName>
        <fullName evidence="2">Uncharacterized protein</fullName>
    </submittedName>
</protein>